<dbReference type="Proteomes" id="UP001566204">
    <property type="component" value="Unassembled WGS sequence"/>
</dbReference>
<gene>
    <name evidence="1" type="ORF">ABTW24_09295</name>
</gene>
<reference evidence="1 2" key="1">
    <citation type="submission" date="2024-06" db="EMBL/GenBank/DDBJ databases">
        <title>Soil Sphingobacterium thalpophilum.</title>
        <authorList>
            <person name="Yang J."/>
            <person name="Li J."/>
        </authorList>
    </citation>
    <scope>NUCLEOTIDE SEQUENCE [LARGE SCALE GENOMIC DNA]</scope>
    <source>
        <strain evidence="1 2">22g91tb</strain>
    </source>
</reference>
<comment type="caution">
    <text evidence="1">The sequence shown here is derived from an EMBL/GenBank/DDBJ whole genome shotgun (WGS) entry which is preliminary data.</text>
</comment>
<evidence type="ECO:0000313" key="1">
    <source>
        <dbReference type="EMBL" id="MEZ0451789.1"/>
    </source>
</evidence>
<dbReference type="EMBL" id="JBEOQB010000002">
    <property type="protein sequence ID" value="MEZ0451789.1"/>
    <property type="molecule type" value="Genomic_DNA"/>
</dbReference>
<dbReference type="RefSeq" id="WP_370482009.1">
    <property type="nucleotide sequence ID" value="NZ_JBEOQA010000001.1"/>
</dbReference>
<protein>
    <submittedName>
        <fullName evidence="1">Uncharacterized protein</fullName>
    </submittedName>
</protein>
<proteinExistence type="predicted"/>
<accession>A0ABV4HEW2</accession>
<organism evidence="1 2">
    <name type="scientific">Sphingobacterium thalpophilum</name>
    <dbReference type="NCBI Taxonomy" id="259"/>
    <lineage>
        <taxon>Bacteria</taxon>
        <taxon>Pseudomonadati</taxon>
        <taxon>Bacteroidota</taxon>
        <taxon>Sphingobacteriia</taxon>
        <taxon>Sphingobacteriales</taxon>
        <taxon>Sphingobacteriaceae</taxon>
        <taxon>Sphingobacterium</taxon>
    </lineage>
</organism>
<keyword evidence="2" id="KW-1185">Reference proteome</keyword>
<name>A0ABV4HEW2_9SPHI</name>
<evidence type="ECO:0000313" key="2">
    <source>
        <dbReference type="Proteomes" id="UP001566204"/>
    </source>
</evidence>
<sequence length="173" mass="20362">MADYEWKIKEKMSMDMKKLVMIAAILICTVDIVYSQDAYNNWSKLQSSFVRHIRYPIDLEKASLPSFFTLKVQYNKKAKQYDLEFSDSAHPLMIKEILRIKDKLDFDVVYKDLNIENHDIPIMIPVEIKIARVSYVFSDPKSKVSQDLYNFKGQQALGDFWFYSPLVLMVINN</sequence>